<comment type="cofactor">
    <cofactor evidence="1">
        <name>Mg(2+)</name>
        <dbReference type="ChEBI" id="CHEBI:18420"/>
    </cofactor>
</comment>
<protein>
    <submittedName>
        <fullName evidence="6">HAD family hydrolase</fullName>
    </submittedName>
    <submittedName>
        <fullName evidence="7">Phosphatase/phosphohexomutase</fullName>
        <ecNumber evidence="7">3.1.3.-</ecNumber>
    </submittedName>
</protein>
<dbReference type="Gene3D" id="1.10.150.240">
    <property type="entry name" value="Putative phosphatase, domain 2"/>
    <property type="match status" value="1"/>
</dbReference>
<dbReference type="Proteomes" id="UP000186437">
    <property type="component" value="Unassembled WGS sequence"/>
</dbReference>
<dbReference type="EC" id="3.1.3.-" evidence="7"/>
<evidence type="ECO:0000256" key="1">
    <source>
        <dbReference type="ARBA" id="ARBA00001946"/>
    </source>
</evidence>
<dbReference type="InterPro" id="IPR036412">
    <property type="entry name" value="HAD-like_sf"/>
</dbReference>
<evidence type="ECO:0000313" key="8">
    <source>
        <dbReference type="Proteomes" id="UP000186437"/>
    </source>
</evidence>
<dbReference type="PANTHER" id="PTHR46193">
    <property type="entry name" value="6-PHOSPHOGLUCONATE PHOSPHATASE"/>
    <property type="match status" value="1"/>
</dbReference>
<dbReference type="Gene3D" id="3.40.50.1000">
    <property type="entry name" value="HAD superfamily/HAD-like"/>
    <property type="match status" value="1"/>
</dbReference>
<dbReference type="SFLD" id="SFLDS00003">
    <property type="entry name" value="Haloacid_Dehalogenase"/>
    <property type="match status" value="1"/>
</dbReference>
<dbReference type="InterPro" id="IPR023198">
    <property type="entry name" value="PGP-like_dom2"/>
</dbReference>
<dbReference type="GO" id="GO:0016787">
    <property type="term" value="F:hydrolase activity"/>
    <property type="evidence" value="ECO:0007669"/>
    <property type="project" value="UniProtKB-KW"/>
</dbReference>
<dbReference type="Pfam" id="PF00702">
    <property type="entry name" value="Hydrolase"/>
    <property type="match status" value="1"/>
</dbReference>
<keyword evidence="8" id="KW-1185">Reference proteome</keyword>
<evidence type="ECO:0000256" key="4">
    <source>
        <dbReference type="ARBA" id="ARBA00022842"/>
    </source>
</evidence>
<dbReference type="EMBL" id="UHEN01000001">
    <property type="protein sequence ID" value="SUN06648.1"/>
    <property type="molecule type" value="Genomic_DNA"/>
</dbReference>
<evidence type="ECO:0000313" key="6">
    <source>
        <dbReference type="EMBL" id="OLF49558.1"/>
    </source>
</evidence>
<gene>
    <name evidence="6" type="ORF">BU200_06620</name>
    <name evidence="7" type="ORF">NCTC12957_00747</name>
</gene>
<dbReference type="InterPro" id="IPR006439">
    <property type="entry name" value="HAD-SF_hydro_IA"/>
</dbReference>
<dbReference type="SUPFAM" id="SSF56784">
    <property type="entry name" value="HAD-like"/>
    <property type="match status" value="1"/>
</dbReference>
<dbReference type="PANTHER" id="PTHR46193:SF18">
    <property type="entry name" value="HEXITOL PHOSPHATASE B"/>
    <property type="match status" value="1"/>
</dbReference>
<accession>A0A1Q8ECN7</accession>
<dbReference type="NCBIfam" id="TIGR01549">
    <property type="entry name" value="HAD-SF-IA-v1"/>
    <property type="match status" value="1"/>
</dbReference>
<dbReference type="SFLD" id="SFLDG01129">
    <property type="entry name" value="C1.5:_HAD__Beta-PGM__Phosphata"/>
    <property type="match status" value="1"/>
</dbReference>
<comment type="similarity">
    <text evidence="2">Belongs to the HAD-like hydrolase superfamily. CbbY/CbbZ/Gph/YieH family.</text>
</comment>
<evidence type="ECO:0000313" key="9">
    <source>
        <dbReference type="Proteomes" id="UP000255213"/>
    </source>
</evidence>
<reference evidence="7 9" key="3">
    <citation type="submission" date="2018-06" db="EMBL/GenBank/DDBJ databases">
        <authorList>
            <consortium name="Pathogen Informatics"/>
            <person name="Doyle S."/>
        </authorList>
    </citation>
    <scope>NUCLEOTIDE SEQUENCE [LARGE SCALE GENOMIC DNA]</scope>
    <source>
        <strain evidence="7 9">NCTC12957</strain>
    </source>
</reference>
<dbReference type="SFLD" id="SFLDG01135">
    <property type="entry name" value="C1.5.6:_HAD__Beta-PGM__Phospha"/>
    <property type="match status" value="1"/>
</dbReference>
<dbReference type="InterPro" id="IPR023214">
    <property type="entry name" value="HAD_sf"/>
</dbReference>
<reference evidence="8" key="1">
    <citation type="submission" date="2016-12" db="EMBL/GenBank/DDBJ databases">
        <authorList>
            <person name="Gulvik C.A."/>
        </authorList>
    </citation>
    <scope>NUCLEOTIDE SEQUENCE [LARGE SCALE GENOMIC DNA]</scope>
    <source>
        <strain evidence="8">ATCC 51725</strain>
    </source>
</reference>
<keyword evidence="5" id="KW-0119">Carbohydrate metabolism</keyword>
<organism evidence="6 8">
    <name type="scientific">Streptococcus acidominimus</name>
    <dbReference type="NCBI Taxonomy" id="1326"/>
    <lineage>
        <taxon>Bacteria</taxon>
        <taxon>Bacillati</taxon>
        <taxon>Bacillota</taxon>
        <taxon>Bacilli</taxon>
        <taxon>Lactobacillales</taxon>
        <taxon>Streptococcaceae</taxon>
        <taxon>Streptococcus</taxon>
    </lineage>
</organism>
<name>A0A1Q8ECN7_STRAI</name>
<keyword evidence="3" id="KW-0479">Metal-binding</keyword>
<dbReference type="GO" id="GO:0046872">
    <property type="term" value="F:metal ion binding"/>
    <property type="evidence" value="ECO:0007669"/>
    <property type="project" value="UniProtKB-KW"/>
</dbReference>
<dbReference type="RefSeq" id="WP_075099429.1">
    <property type="nucleotide sequence ID" value="NZ_MSJL01000027.1"/>
</dbReference>
<sequence length="212" mass="23466">MTYKGIIFDMDGVLFQTEHFYYQRRADFLATKGLSVAHLNPAIFVGGRVNQVWKLVLQDDYANWDIPALEAAYKTYKEARPTPYQDCVSSDAAKVLAGLTERGMKLALASNTDRDEIERALTEAGIRSYFSHIFSGTECRACKPDPEIYEKASAALGCAKSDILVIEDSPKGIEAGKAAGLTVWAIRDQEFGLDQSQADDFLDQLGDLLPKL</sequence>
<dbReference type="AlphaFoldDB" id="A0A1Q8ECN7"/>
<dbReference type="OrthoDB" id="9797743at2"/>
<evidence type="ECO:0000256" key="3">
    <source>
        <dbReference type="ARBA" id="ARBA00022723"/>
    </source>
</evidence>
<proteinExistence type="inferred from homology"/>
<dbReference type="EMBL" id="MSJL01000027">
    <property type="protein sequence ID" value="OLF49558.1"/>
    <property type="molecule type" value="Genomic_DNA"/>
</dbReference>
<reference evidence="6" key="2">
    <citation type="submission" date="2016-12" db="EMBL/GenBank/DDBJ databases">
        <authorList>
            <person name="Song W.-J."/>
            <person name="Kurnit D.M."/>
        </authorList>
    </citation>
    <scope>NUCLEOTIDE SEQUENCE [LARGE SCALE GENOMIC DNA]</scope>
    <source>
        <strain evidence="6">ATCC 51725</strain>
    </source>
</reference>
<dbReference type="PRINTS" id="PR00413">
    <property type="entry name" value="HADHALOGNASE"/>
</dbReference>
<evidence type="ECO:0000256" key="5">
    <source>
        <dbReference type="ARBA" id="ARBA00023277"/>
    </source>
</evidence>
<keyword evidence="6" id="KW-0378">Hydrolase</keyword>
<keyword evidence="4" id="KW-0460">Magnesium</keyword>
<dbReference type="NCBIfam" id="TIGR01509">
    <property type="entry name" value="HAD-SF-IA-v3"/>
    <property type="match status" value="1"/>
</dbReference>
<evidence type="ECO:0000256" key="2">
    <source>
        <dbReference type="ARBA" id="ARBA00006171"/>
    </source>
</evidence>
<dbReference type="InterPro" id="IPR051600">
    <property type="entry name" value="Beta-PGM-like"/>
</dbReference>
<evidence type="ECO:0000313" key="7">
    <source>
        <dbReference type="EMBL" id="SUN06648.1"/>
    </source>
</evidence>
<dbReference type="Proteomes" id="UP000255213">
    <property type="component" value="Unassembled WGS sequence"/>
</dbReference>